<keyword evidence="2" id="KW-1185">Reference proteome</keyword>
<reference evidence="1 2" key="1">
    <citation type="submission" date="2015-09" db="EMBL/GenBank/DDBJ databases">
        <title>Host preference determinants of Valsa canker pathogens revealed by comparative genomics.</title>
        <authorList>
            <person name="Yin Z."/>
            <person name="Huang L."/>
        </authorList>
    </citation>
    <scope>NUCLEOTIDE SEQUENCE [LARGE SCALE GENOMIC DNA]</scope>
    <source>
        <strain evidence="1 2">03-1</strain>
    </source>
</reference>
<dbReference type="PANTHER" id="PTHR31630">
    <property type="entry name" value="PHYTANOYL-COA DIOXYGENASE-RELATED-RELATED"/>
    <property type="match status" value="1"/>
</dbReference>
<accession>A0A423V7W9</accession>
<organism evidence="1 2">
    <name type="scientific">Cytospora schulzeri</name>
    <dbReference type="NCBI Taxonomy" id="448051"/>
    <lineage>
        <taxon>Eukaryota</taxon>
        <taxon>Fungi</taxon>
        <taxon>Dikarya</taxon>
        <taxon>Ascomycota</taxon>
        <taxon>Pezizomycotina</taxon>
        <taxon>Sordariomycetes</taxon>
        <taxon>Sordariomycetidae</taxon>
        <taxon>Diaporthales</taxon>
        <taxon>Cytosporaceae</taxon>
        <taxon>Cytospora</taxon>
    </lineage>
</organism>
<dbReference type="AlphaFoldDB" id="A0A423V7W9"/>
<gene>
    <name evidence="1" type="ORF">VMCG_10804</name>
</gene>
<dbReference type="OrthoDB" id="445007at2759"/>
<dbReference type="PANTHER" id="PTHR31630:SF6">
    <property type="entry name" value="PHYTANOYL-COA DIOXYGENASE-RELATED"/>
    <property type="match status" value="1"/>
</dbReference>
<dbReference type="SUPFAM" id="SSF51197">
    <property type="entry name" value="Clavaminate synthase-like"/>
    <property type="match status" value="1"/>
</dbReference>
<name>A0A423V7W9_9PEZI</name>
<dbReference type="Pfam" id="PF05721">
    <property type="entry name" value="PhyH"/>
    <property type="match status" value="1"/>
</dbReference>
<dbReference type="EMBL" id="LKEA01000122">
    <property type="protein sequence ID" value="ROV86877.1"/>
    <property type="molecule type" value="Genomic_DNA"/>
</dbReference>
<proteinExistence type="predicted"/>
<sequence length="343" mass="39375">MGSVGVDTPAYAHDFKHKHLPIPILAKGQQYGDFRDELAANGFVVIKGAIPSDRARHYQEKAFDWLRSFNTALDFEDRETWIAENLPLMNKIRAFGTYGVVHEKFMWDARMEPGVLDAFSKLWGTDELLVSFDCLNVTFPNRPDLKARQGWEHTDQSPMKRGVHCIQGIINLSHAGPEDGGLVVFPGSHKLHDEFFDTHNVRLRNNDPDNDVYLFSKDELKWWEERGLRPHKVCAEPGDLILWDSRTIHYGSDPTPKGDVIRTVIYASYMPASLASEQQLEWKKQAFENYAHTTHWAYEHIGPNQITQSLLPDGSRDPRDRDQPLELPEMSEKLLKLSGLKHY</sequence>
<dbReference type="Gene3D" id="2.60.120.620">
    <property type="entry name" value="q2cbj1_9rhob like domain"/>
    <property type="match status" value="1"/>
</dbReference>
<comment type="caution">
    <text evidence="1">The sequence shown here is derived from an EMBL/GenBank/DDBJ whole genome shotgun (WGS) entry which is preliminary data.</text>
</comment>
<evidence type="ECO:0008006" key="3">
    <source>
        <dbReference type="Google" id="ProtNLM"/>
    </source>
</evidence>
<dbReference type="Proteomes" id="UP000283895">
    <property type="component" value="Unassembled WGS sequence"/>
</dbReference>
<protein>
    <recommendedName>
        <fullName evidence="3">Phytanoyl-CoA dioxygenase</fullName>
    </recommendedName>
</protein>
<evidence type="ECO:0000313" key="1">
    <source>
        <dbReference type="EMBL" id="ROV86877.1"/>
    </source>
</evidence>
<dbReference type="InterPro" id="IPR008775">
    <property type="entry name" value="Phytyl_CoA_dOase-like"/>
</dbReference>
<evidence type="ECO:0000313" key="2">
    <source>
        <dbReference type="Proteomes" id="UP000283895"/>
    </source>
</evidence>